<keyword evidence="2" id="KW-1185">Reference proteome</keyword>
<comment type="caution">
    <text evidence="1">The sequence shown here is derived from an EMBL/GenBank/DDBJ whole genome shotgun (WGS) entry which is preliminary data.</text>
</comment>
<dbReference type="Proteomes" id="UP001597365">
    <property type="component" value="Unassembled WGS sequence"/>
</dbReference>
<evidence type="ECO:0000313" key="2">
    <source>
        <dbReference type="Proteomes" id="UP001597365"/>
    </source>
</evidence>
<proteinExistence type="predicted"/>
<dbReference type="EMBL" id="JBHUFU010000001">
    <property type="protein sequence ID" value="MFD1828434.1"/>
    <property type="molecule type" value="Genomic_DNA"/>
</dbReference>
<accession>A0ABW4PCN8</accession>
<reference evidence="2" key="1">
    <citation type="journal article" date="2019" name="Int. J. Syst. Evol. Microbiol.">
        <title>The Global Catalogue of Microorganisms (GCM) 10K type strain sequencing project: providing services to taxonomists for standard genome sequencing and annotation.</title>
        <authorList>
            <consortium name="The Broad Institute Genomics Platform"/>
            <consortium name="The Broad Institute Genome Sequencing Center for Infectious Disease"/>
            <person name="Wu L."/>
            <person name="Ma J."/>
        </authorList>
    </citation>
    <scope>NUCLEOTIDE SEQUENCE [LARGE SCALE GENOMIC DNA]</scope>
    <source>
        <strain evidence="2">CGMCC 4.7455</strain>
    </source>
</reference>
<organism evidence="1 2">
    <name type="scientific">Streptomyces desertarenae</name>
    <dbReference type="NCBI Taxonomy" id="2666184"/>
    <lineage>
        <taxon>Bacteria</taxon>
        <taxon>Bacillati</taxon>
        <taxon>Actinomycetota</taxon>
        <taxon>Actinomycetes</taxon>
        <taxon>Kitasatosporales</taxon>
        <taxon>Streptomycetaceae</taxon>
        <taxon>Streptomyces</taxon>
    </lineage>
</organism>
<gene>
    <name evidence="1" type="ORF">ACFSJS_01990</name>
</gene>
<evidence type="ECO:0008006" key="3">
    <source>
        <dbReference type="Google" id="ProtNLM"/>
    </source>
</evidence>
<protein>
    <recommendedName>
        <fullName evidence="3">Recombinase</fullName>
    </recommendedName>
</protein>
<dbReference type="RefSeq" id="WP_380895969.1">
    <property type="nucleotide sequence ID" value="NZ_JBHUFU010000001.1"/>
</dbReference>
<name>A0ABW4PCN8_9ACTN</name>
<evidence type="ECO:0000313" key="1">
    <source>
        <dbReference type="EMBL" id="MFD1828434.1"/>
    </source>
</evidence>
<sequence>MSSFRTHRTRVHDAARNPRHRLSDLRSCLQHFAPYGFGATYHYLRASAGIPSRPEKDPDALVRAVEELHEARQVWLAAVAAYSERRIREKRAGHRRPSCAGPWRTWRRGWNNIAYCPDPRRHPREPLPAVVRRALHAQPFEGPGARRAGSRPACWVCAGPAGTELWRTGYWTYTLCARCGVCLGRE</sequence>